<name>H6SLP9_PARPM</name>
<feature type="transmembrane region" description="Helical" evidence="1">
    <location>
        <begin position="119"/>
        <end position="148"/>
    </location>
</feature>
<sequence>MVARRLTAPGVPGTLGPLGIFCRMVFMSRSRFRALQPLPGVALAGLAAVLATRLRYDFIEPERLGAACEKAGPWWCGLRRSLIMTTEWKGIGAAALLLAVLAAWGFLRHRRDPVVQAIAALIVGGFGIVLYNATFSALAIVIAALVLAQHRAQTT</sequence>
<dbReference type="HOGENOM" id="CLU_1694134_0_0_5"/>
<accession>H6SLP9</accession>
<dbReference type="AlphaFoldDB" id="H6SLP9"/>
<evidence type="ECO:0000256" key="1">
    <source>
        <dbReference type="SAM" id="Phobius"/>
    </source>
</evidence>
<keyword evidence="3" id="KW-1185">Reference proteome</keyword>
<evidence type="ECO:0000313" key="2">
    <source>
        <dbReference type="EMBL" id="CCG08914.1"/>
    </source>
</evidence>
<organism evidence="2 3">
    <name type="scientific">Pararhodospirillum photometricum DSM 122</name>
    <dbReference type="NCBI Taxonomy" id="1150469"/>
    <lineage>
        <taxon>Bacteria</taxon>
        <taxon>Pseudomonadati</taxon>
        <taxon>Pseudomonadota</taxon>
        <taxon>Alphaproteobacteria</taxon>
        <taxon>Rhodospirillales</taxon>
        <taxon>Rhodospirillaceae</taxon>
        <taxon>Pararhodospirillum</taxon>
    </lineage>
</organism>
<dbReference type="EMBL" id="HE663493">
    <property type="protein sequence ID" value="CCG08914.1"/>
    <property type="molecule type" value="Genomic_DNA"/>
</dbReference>
<feature type="transmembrane region" description="Helical" evidence="1">
    <location>
        <begin position="88"/>
        <end position="107"/>
    </location>
</feature>
<protein>
    <submittedName>
        <fullName evidence="2">Uncharacterized protein</fullName>
    </submittedName>
</protein>
<dbReference type="eggNOG" id="ENOG5033MUK">
    <property type="taxonomic scope" value="Bacteria"/>
</dbReference>
<proteinExistence type="predicted"/>
<evidence type="ECO:0000313" key="3">
    <source>
        <dbReference type="Proteomes" id="UP000033220"/>
    </source>
</evidence>
<dbReference type="PATRIC" id="fig|1150469.3.peg.2573"/>
<reference evidence="2 3" key="1">
    <citation type="submission" date="2012-02" db="EMBL/GenBank/DDBJ databases">
        <title>Shotgun genome sequence of Phaeospirillum photometricum DSM 122.</title>
        <authorList>
            <person name="Duquesne K."/>
            <person name="Sturgis J."/>
        </authorList>
    </citation>
    <scope>NUCLEOTIDE SEQUENCE [LARGE SCALE GENOMIC DNA]</scope>
    <source>
        <strain evidence="3">DSM122</strain>
    </source>
</reference>
<dbReference type="Proteomes" id="UP000033220">
    <property type="component" value="Chromosome DSM 122"/>
</dbReference>
<gene>
    <name evidence="2" type="ORF">RSPPHO_02288</name>
</gene>
<dbReference type="KEGG" id="rpm:RSPPHO_02288"/>
<keyword evidence="1" id="KW-0472">Membrane</keyword>
<keyword evidence="1" id="KW-1133">Transmembrane helix</keyword>
<keyword evidence="1" id="KW-0812">Transmembrane</keyword>